<gene>
    <name evidence="1" type="ORF">SAMN05443665_105640</name>
</gene>
<dbReference type="AlphaFoldDB" id="A0A239NZP5"/>
<keyword evidence="2" id="KW-1185">Reference proteome</keyword>
<proteinExistence type="predicted"/>
<dbReference type="Proteomes" id="UP000198318">
    <property type="component" value="Unassembled WGS sequence"/>
</dbReference>
<reference evidence="1 2" key="1">
    <citation type="submission" date="2017-06" db="EMBL/GenBank/DDBJ databases">
        <authorList>
            <person name="Kim H.J."/>
            <person name="Triplett B.A."/>
        </authorList>
    </citation>
    <scope>NUCLEOTIDE SEQUENCE [LARGE SCALE GENOMIC DNA]</scope>
    <source>
        <strain evidence="1 2">DSM 44715</strain>
    </source>
</reference>
<protein>
    <submittedName>
        <fullName evidence="1">Uncharacterized protein</fullName>
    </submittedName>
</protein>
<dbReference type="EMBL" id="FZOR01000056">
    <property type="protein sequence ID" value="SNT60296.1"/>
    <property type="molecule type" value="Genomic_DNA"/>
</dbReference>
<dbReference type="RefSeq" id="WP_143228261.1">
    <property type="nucleotide sequence ID" value="NZ_FZOR01000056.1"/>
</dbReference>
<evidence type="ECO:0000313" key="1">
    <source>
        <dbReference type="EMBL" id="SNT60296.1"/>
    </source>
</evidence>
<evidence type="ECO:0000313" key="2">
    <source>
        <dbReference type="Proteomes" id="UP000198318"/>
    </source>
</evidence>
<accession>A0A239NZP5</accession>
<organism evidence="1 2">
    <name type="scientific">Actinomadura meyerae</name>
    <dbReference type="NCBI Taxonomy" id="240840"/>
    <lineage>
        <taxon>Bacteria</taxon>
        <taxon>Bacillati</taxon>
        <taxon>Actinomycetota</taxon>
        <taxon>Actinomycetes</taxon>
        <taxon>Streptosporangiales</taxon>
        <taxon>Thermomonosporaceae</taxon>
        <taxon>Actinomadura</taxon>
    </lineage>
</organism>
<sequence length="698" mass="76675">MAVPPMPTAYDAWNKVLAAEFFSNAHADTPVILWVDRDTAEELQKQHKLEAPLSDAVRDALDMASRSKAFSRIKSWCERSHRPGGPPPSLPLLAASVVAASMMASDGKIRVSNFYVPFVKYLFGDSFSEEQHRVLVQSSDQLAELWVQLEQWLASQHGQFGISTIKGHETLTRIGYPISQAVLKAADRRVLSQFFRDSGLHPGKSISSDYLERALAIWLRRHPKALSPAFVAAYGHPDLQAFVNDLVLGCARVWDGVVRDAVSGQRAVRLRVRLRKDRRNISIGWAAEAVGGIDGGTIIDRDGQEHSFGLDHGFFYEGLEAVSFQPSYLAAGVTLNGITATGEKIAFVYQPSESVYFRQDRDLGWVSQGKATAFDEHMILVLDQTVPQMISELKEAGIAQPKNVKAAFAPGWSLFIGVVLREESKLIRAIGKRGSVLNAIGVQGVSKPKLVGGLQLKQKLARNLYLTGGSPDLLVDMRAHTERLVRLDFGSGRYEDVLTGGFPIPLTQEAAWESGRHSLTVDGTPLSYELVDVLADGEAPGTGTVAFAVGEQVQNRAQKVEPNAPAIRGALLPEAAEELPLTVLAFKNSSDRYLVSYDGRGYEPGAPELPVLYEKLGLGDDAFYYTDVVPPAGWSGWMIEWRRTCPRVTPVAPRRPDRSAVLSSPNREEWALAILDARSCSQNPMWGEYVTLAEEICQ</sequence>
<name>A0A239NZP5_9ACTN</name>
<dbReference type="OrthoDB" id="7056088at2"/>